<keyword evidence="9" id="KW-1185">Reference proteome</keyword>
<dbReference type="InterPro" id="IPR009057">
    <property type="entry name" value="Homeodomain-like_sf"/>
</dbReference>
<dbReference type="InterPro" id="IPR051575">
    <property type="entry name" value="Myb-like_DNA-bd"/>
</dbReference>
<dbReference type="PANTHER" id="PTHR46621:SF1">
    <property type="entry name" value="SNRNA-ACTIVATING PROTEIN COMPLEX SUBUNIT 4"/>
    <property type="match status" value="1"/>
</dbReference>
<dbReference type="InterPro" id="IPR001005">
    <property type="entry name" value="SANT/Myb"/>
</dbReference>
<dbReference type="SUPFAM" id="SSF46689">
    <property type="entry name" value="Homeodomain-like"/>
    <property type="match status" value="1"/>
</dbReference>
<accession>A0ABP1HDK6</accession>
<gene>
    <name evidence="8" type="ORF">HINF_LOCUS12332</name>
</gene>
<keyword evidence="1" id="KW-0805">Transcription regulation</keyword>
<evidence type="ECO:0000313" key="9">
    <source>
        <dbReference type="Proteomes" id="UP001642409"/>
    </source>
</evidence>
<dbReference type="Proteomes" id="UP001642409">
    <property type="component" value="Unassembled WGS sequence"/>
</dbReference>
<dbReference type="PROSITE" id="PS51293">
    <property type="entry name" value="SANT"/>
    <property type="match status" value="1"/>
</dbReference>
<dbReference type="InterPro" id="IPR017930">
    <property type="entry name" value="Myb_dom"/>
</dbReference>
<feature type="domain" description="Myb-like" evidence="5">
    <location>
        <begin position="8"/>
        <end position="55"/>
    </location>
</feature>
<sequence length="175" mass="21116">MIVRIYEKWTYKERQLLKQLLKLYNSNNKFNWKAISDQMKTRTQRQCYDQYILLFKTDKSGERHKWTEAEEQLLISNFKQSPYGWKNIQQHFTQLSVRQLKNKYNQLARSQKYQLISSDSEFYADTDSDESLKHTNPIYKTSNGKLVQNMQQNQNLHEAQQLKELALFLSQHLDL</sequence>
<proteinExistence type="predicted"/>
<dbReference type="EMBL" id="CAXDID020000028">
    <property type="protein sequence ID" value="CAL5991931.1"/>
    <property type="molecule type" value="Genomic_DNA"/>
</dbReference>
<evidence type="ECO:0000256" key="1">
    <source>
        <dbReference type="ARBA" id="ARBA00023015"/>
    </source>
</evidence>
<feature type="domain" description="SANT" evidence="6">
    <location>
        <begin position="31"/>
        <end position="59"/>
    </location>
</feature>
<dbReference type="Pfam" id="PF00249">
    <property type="entry name" value="Myb_DNA-binding"/>
    <property type="match status" value="2"/>
</dbReference>
<keyword evidence="4" id="KW-0539">Nucleus</keyword>
<evidence type="ECO:0000256" key="4">
    <source>
        <dbReference type="ARBA" id="ARBA00023242"/>
    </source>
</evidence>
<evidence type="ECO:0000313" key="8">
    <source>
        <dbReference type="EMBL" id="CAL5991931.1"/>
    </source>
</evidence>
<keyword evidence="3" id="KW-0804">Transcription</keyword>
<dbReference type="SMART" id="SM00717">
    <property type="entry name" value="SANT"/>
    <property type="match status" value="2"/>
</dbReference>
<dbReference type="PANTHER" id="PTHR46621">
    <property type="entry name" value="SNRNA-ACTIVATING PROTEIN COMPLEX SUBUNIT 4"/>
    <property type="match status" value="1"/>
</dbReference>
<evidence type="ECO:0000259" key="6">
    <source>
        <dbReference type="PROSITE" id="PS51293"/>
    </source>
</evidence>
<dbReference type="PROSITE" id="PS51294">
    <property type="entry name" value="HTH_MYB"/>
    <property type="match status" value="1"/>
</dbReference>
<organism evidence="8 9">
    <name type="scientific">Hexamita inflata</name>
    <dbReference type="NCBI Taxonomy" id="28002"/>
    <lineage>
        <taxon>Eukaryota</taxon>
        <taxon>Metamonada</taxon>
        <taxon>Diplomonadida</taxon>
        <taxon>Hexamitidae</taxon>
        <taxon>Hexamitinae</taxon>
        <taxon>Hexamita</taxon>
    </lineage>
</organism>
<comment type="caution">
    <text evidence="8">The sequence shown here is derived from an EMBL/GenBank/DDBJ whole genome shotgun (WGS) entry which is preliminary data.</text>
</comment>
<evidence type="ECO:0000259" key="5">
    <source>
        <dbReference type="PROSITE" id="PS50090"/>
    </source>
</evidence>
<feature type="domain" description="HTH myb-type" evidence="7">
    <location>
        <begin position="1"/>
        <end position="59"/>
    </location>
</feature>
<name>A0ABP1HDK6_9EUKA</name>
<keyword evidence="2" id="KW-0238">DNA-binding</keyword>
<dbReference type="InterPro" id="IPR017884">
    <property type="entry name" value="SANT_dom"/>
</dbReference>
<dbReference type="CDD" id="cd00167">
    <property type="entry name" value="SANT"/>
    <property type="match status" value="1"/>
</dbReference>
<dbReference type="PROSITE" id="PS50090">
    <property type="entry name" value="MYB_LIKE"/>
    <property type="match status" value="2"/>
</dbReference>
<reference evidence="8 9" key="1">
    <citation type="submission" date="2024-07" db="EMBL/GenBank/DDBJ databases">
        <authorList>
            <person name="Akdeniz Z."/>
        </authorList>
    </citation>
    <scope>NUCLEOTIDE SEQUENCE [LARGE SCALE GENOMIC DNA]</scope>
</reference>
<dbReference type="Gene3D" id="1.10.10.60">
    <property type="entry name" value="Homeodomain-like"/>
    <property type="match status" value="2"/>
</dbReference>
<evidence type="ECO:0000256" key="2">
    <source>
        <dbReference type="ARBA" id="ARBA00023125"/>
    </source>
</evidence>
<evidence type="ECO:0000259" key="7">
    <source>
        <dbReference type="PROSITE" id="PS51294"/>
    </source>
</evidence>
<protein>
    <submittedName>
        <fullName evidence="8">Myb-like_DNA-binding domain-containing protein</fullName>
    </submittedName>
</protein>
<evidence type="ECO:0000256" key="3">
    <source>
        <dbReference type="ARBA" id="ARBA00023163"/>
    </source>
</evidence>
<feature type="domain" description="Myb-like" evidence="5">
    <location>
        <begin position="58"/>
        <end position="108"/>
    </location>
</feature>